<dbReference type="Proteomes" id="UP000654482">
    <property type="component" value="Unassembled WGS sequence"/>
</dbReference>
<dbReference type="EMBL" id="JADEWZ010000032">
    <property type="protein sequence ID" value="MBE9117855.1"/>
    <property type="molecule type" value="Genomic_DNA"/>
</dbReference>
<dbReference type="SMART" id="SM00028">
    <property type="entry name" value="TPR"/>
    <property type="match status" value="2"/>
</dbReference>
<dbReference type="PANTHER" id="PTHR47485">
    <property type="entry name" value="THYLAKOID LUMENAL 17.4 KDA PROTEIN, CHLOROPLASTIC"/>
    <property type="match status" value="1"/>
</dbReference>
<dbReference type="InterPro" id="IPR007111">
    <property type="entry name" value="NACHT_NTPase"/>
</dbReference>
<name>A0A8J7JD57_9CYAN</name>
<evidence type="ECO:0000313" key="6">
    <source>
        <dbReference type="EMBL" id="MBE9117855.1"/>
    </source>
</evidence>
<evidence type="ECO:0000313" key="7">
    <source>
        <dbReference type="Proteomes" id="UP000654482"/>
    </source>
</evidence>
<dbReference type="SUPFAM" id="SSF141571">
    <property type="entry name" value="Pentapeptide repeat-like"/>
    <property type="match status" value="1"/>
</dbReference>
<dbReference type="Gene3D" id="1.25.40.10">
    <property type="entry name" value="Tetratricopeptide repeat domain"/>
    <property type="match status" value="1"/>
</dbReference>
<comment type="caution">
    <text evidence="6">The sequence shown here is derived from an EMBL/GenBank/DDBJ whole genome shotgun (WGS) entry which is preliminary data.</text>
</comment>
<protein>
    <submittedName>
        <fullName evidence="6">Pentapeptide repeat-containing protein</fullName>
    </submittedName>
</protein>
<dbReference type="InterPro" id="IPR001646">
    <property type="entry name" value="5peptide_repeat"/>
</dbReference>
<dbReference type="Pfam" id="PF05729">
    <property type="entry name" value="NACHT"/>
    <property type="match status" value="1"/>
</dbReference>
<reference evidence="6" key="1">
    <citation type="submission" date="2020-10" db="EMBL/GenBank/DDBJ databases">
        <authorList>
            <person name="Castelo-Branco R."/>
            <person name="Eusebio N."/>
            <person name="Adriana R."/>
            <person name="Vieira A."/>
            <person name="Brugerolle De Fraissinette N."/>
            <person name="Rezende De Castro R."/>
            <person name="Schneider M.P."/>
            <person name="Vasconcelos V."/>
            <person name="Leao P.N."/>
        </authorList>
    </citation>
    <scope>NUCLEOTIDE SEQUENCE</scope>
    <source>
        <strain evidence="6">LEGE 07157</strain>
    </source>
</reference>
<dbReference type="Pfam" id="PF22735">
    <property type="entry name" value="NNH3"/>
    <property type="match status" value="1"/>
</dbReference>
<dbReference type="InterPro" id="IPR027417">
    <property type="entry name" value="P-loop_NTPase"/>
</dbReference>
<keyword evidence="1" id="KW-0677">Repeat</keyword>
<dbReference type="PANTHER" id="PTHR47485:SF1">
    <property type="entry name" value="THYLAKOID LUMENAL 17.4 KDA PROTEIN, CHLOROPLASTIC"/>
    <property type="match status" value="1"/>
</dbReference>
<sequence>MPMKLWKSIWKVCNTKIQIPWTDAVEGGVEAGQNVIELAQALSENKDAKALAPLIGRIDSLLDVLDSPLLEVAGAGLPFIAMGTKLLKFIVEETQQEPTLEMGIALVAQAAYLESLRHFLRDNDAVREKLENTPASKAIAKQIKRLGEKLELNGQEIQFDDKDARKTLICFHDSPLAKIFNPILAARLHESGLTETEAKRISERISRSTHRYMKEALAEVRDDVPRLAALYGEGWLRDLEQYSSLDNYLEDNIAKKPQEKVFDEEFSFQDVYVPLEVKPVDKDEPAQNIEEWAQTTLLDERKQGRVLFIQGGPGRGKSVFCRMFADWVRRELHPIYTPILIRLRDITAFENDFDRTLSAAIGTDFVKDSGCLTDRNTRFLFLLDGFDELLLERGANKDLRDFIQQVEKFQQNCAENLERQHRVLITGRPFALFGIEHLMPANLERMGIILMGEEIQNQWLEKWQTVVASDAVEAATKTQQFRGFLENEHRPEAVKTLAQEPLLLYLLAAMHRDGEINAGMFAAASQGEAKVLIYQKALDWVLNKQRENNLNQKLTSLKLEDLRTVLVETGLCVTQSGREWTRISTLKERLTKLGDEKIAKKFEKICNQSQDDALTNALAAFYLKSTSKNENCVEFVHKSFGEFLCAERMIKSFRDWVAIETYRRSSTEYRIQNQALEWQIYDLFGYGALTVEIVEYIRALLEQQDKSDKEEEKFDVVALFDRLHDFYLLWCAGEFIEQTAETLPQKKARQLQAQDIERGQREVDIYTGLNVLILLLELHRYGQERETLKEKLAFYPCGQEDSENFDRTRLLRIIGYSQCLGAYSFREFLGKFLRGAYLSGANLRGANLRDTDLIRTDLSGADLSGAYLSSANLIRADLIRTDLRGADLIGANLSGANLSGANLIRADLIRTDFIRADLIRTDLSGTDLSGAYLSGAYLSGADLSGTNLIGANLIGTDLSSANLIRADLSDLKWDSDTRWAHSRGLHEAKNVPNELAQEPNFAAAVALNQGVSFVQQGDVDAALAAYQEAQNLDPNLEISARFWNALCWFGSLHNRAPDVLFAGDKAVELEPDYWRYRESRGLARASTGDISGAIEDFQATLDSGSFDDSEKEQQQRQGWLDALRAGDNPFTPEVLAALREKR</sequence>
<keyword evidence="2" id="KW-0802">TPR repeat</keyword>
<feature type="repeat" description="TPR" evidence="2">
    <location>
        <begin position="1003"/>
        <end position="1036"/>
    </location>
</feature>
<feature type="domain" description="NACHT N-terminal Helical" evidence="5">
    <location>
        <begin position="49"/>
        <end position="268"/>
    </location>
</feature>
<dbReference type="AlphaFoldDB" id="A0A8J7JD57"/>
<evidence type="ECO:0000256" key="3">
    <source>
        <dbReference type="SAM" id="MobiDB-lite"/>
    </source>
</evidence>
<dbReference type="InterPro" id="IPR054568">
    <property type="entry name" value="NNH3"/>
</dbReference>
<dbReference type="PROSITE" id="PS50005">
    <property type="entry name" value="TPR"/>
    <property type="match status" value="1"/>
</dbReference>
<feature type="domain" description="NACHT" evidence="4">
    <location>
        <begin position="305"/>
        <end position="436"/>
    </location>
</feature>
<dbReference type="InterPro" id="IPR011990">
    <property type="entry name" value="TPR-like_helical_dom_sf"/>
</dbReference>
<dbReference type="InterPro" id="IPR019734">
    <property type="entry name" value="TPR_rpt"/>
</dbReference>
<gene>
    <name evidence="6" type="ORF">IQ249_18300</name>
</gene>
<evidence type="ECO:0000256" key="2">
    <source>
        <dbReference type="PROSITE-ProRule" id="PRU00339"/>
    </source>
</evidence>
<organism evidence="6 7">
    <name type="scientific">Lusitaniella coriacea LEGE 07157</name>
    <dbReference type="NCBI Taxonomy" id="945747"/>
    <lineage>
        <taxon>Bacteria</taxon>
        <taxon>Bacillati</taxon>
        <taxon>Cyanobacteriota</taxon>
        <taxon>Cyanophyceae</taxon>
        <taxon>Spirulinales</taxon>
        <taxon>Lusitaniellaceae</taxon>
        <taxon>Lusitaniella</taxon>
    </lineage>
</organism>
<keyword evidence="7" id="KW-1185">Reference proteome</keyword>
<feature type="region of interest" description="Disordered" evidence="3">
    <location>
        <begin position="1103"/>
        <end position="1127"/>
    </location>
</feature>
<proteinExistence type="predicted"/>
<evidence type="ECO:0000259" key="4">
    <source>
        <dbReference type="Pfam" id="PF05729"/>
    </source>
</evidence>
<evidence type="ECO:0000259" key="5">
    <source>
        <dbReference type="Pfam" id="PF22735"/>
    </source>
</evidence>
<dbReference type="Gene3D" id="2.160.20.80">
    <property type="entry name" value="E3 ubiquitin-protein ligase SopA"/>
    <property type="match status" value="2"/>
</dbReference>
<dbReference type="Gene3D" id="3.40.50.300">
    <property type="entry name" value="P-loop containing nucleotide triphosphate hydrolases"/>
    <property type="match status" value="1"/>
</dbReference>
<evidence type="ECO:0000256" key="1">
    <source>
        <dbReference type="ARBA" id="ARBA00022737"/>
    </source>
</evidence>
<dbReference type="SUPFAM" id="SSF48452">
    <property type="entry name" value="TPR-like"/>
    <property type="match status" value="1"/>
</dbReference>
<accession>A0A8J7JD57</accession>
<dbReference type="SUPFAM" id="SSF52540">
    <property type="entry name" value="P-loop containing nucleoside triphosphate hydrolases"/>
    <property type="match status" value="1"/>
</dbReference>
<dbReference type="Pfam" id="PF00805">
    <property type="entry name" value="Pentapeptide"/>
    <property type="match status" value="2"/>
</dbReference>